<evidence type="ECO:0000256" key="2">
    <source>
        <dbReference type="SAM" id="MobiDB-lite"/>
    </source>
</evidence>
<keyword evidence="1" id="KW-0175">Coiled coil</keyword>
<feature type="coiled-coil region" evidence="1">
    <location>
        <begin position="65"/>
        <end position="113"/>
    </location>
</feature>
<evidence type="ECO:0000313" key="4">
    <source>
        <dbReference type="Proteomes" id="UP001443914"/>
    </source>
</evidence>
<dbReference type="PANTHER" id="PTHR34778">
    <property type="entry name" value="OS02G0580700 PROTEIN"/>
    <property type="match status" value="1"/>
</dbReference>
<name>A0AAW1H7R7_SAPOF</name>
<organism evidence="3 4">
    <name type="scientific">Saponaria officinalis</name>
    <name type="common">Common soapwort</name>
    <name type="synonym">Lychnis saponaria</name>
    <dbReference type="NCBI Taxonomy" id="3572"/>
    <lineage>
        <taxon>Eukaryota</taxon>
        <taxon>Viridiplantae</taxon>
        <taxon>Streptophyta</taxon>
        <taxon>Embryophyta</taxon>
        <taxon>Tracheophyta</taxon>
        <taxon>Spermatophyta</taxon>
        <taxon>Magnoliopsida</taxon>
        <taxon>eudicotyledons</taxon>
        <taxon>Gunneridae</taxon>
        <taxon>Pentapetalae</taxon>
        <taxon>Caryophyllales</taxon>
        <taxon>Caryophyllaceae</taxon>
        <taxon>Caryophylleae</taxon>
        <taxon>Saponaria</taxon>
    </lineage>
</organism>
<feature type="compositionally biased region" description="Basic and acidic residues" evidence="2">
    <location>
        <begin position="288"/>
        <end position="304"/>
    </location>
</feature>
<accession>A0AAW1H7R7</accession>
<sequence>MEESEKMMALKKAYAEIILNTAKEAAARVMVSERKAHEYCHDLSSTKDEALRLLLRLKQTMDSKIIEAEMKSQDQQRKIEVLEAQLQEAEDIVSNLREELSEAHVKLDKLSNNRLCSRSNTIGKDENGLSEAAVASRAATINNGVHGHSSANNSLEAFGCASELEIPSIISRRKEPELYLNKCNQRIHKCNGNLSKNVEALREDKEGQISFPRSMNTPIVEDDTFLKEEEHVDVKEVEDEEPVNIMQVLKSLIKRRKYKRNNASPSKRVSHAVKETCCDLSTSHACLRDSNDMHEGGDEDKVTESEDVNVNREVASSVVSTTKQSAFGDSLDALGSYTELETKNSHPLNLDVKLLETSDGLPSPPSKDRVLKYTFQRKRKRDSVVNDDN</sequence>
<dbReference type="EMBL" id="JBDFQZ010000012">
    <property type="protein sequence ID" value="KAK9672092.1"/>
    <property type="molecule type" value="Genomic_DNA"/>
</dbReference>
<proteinExistence type="predicted"/>
<feature type="region of interest" description="Disordered" evidence="2">
    <location>
        <begin position="288"/>
        <end position="308"/>
    </location>
</feature>
<comment type="caution">
    <text evidence="3">The sequence shown here is derived from an EMBL/GenBank/DDBJ whole genome shotgun (WGS) entry which is preliminary data.</text>
</comment>
<gene>
    <name evidence="3" type="ORF">RND81_12G075900</name>
</gene>
<evidence type="ECO:0000313" key="3">
    <source>
        <dbReference type="EMBL" id="KAK9672092.1"/>
    </source>
</evidence>
<evidence type="ECO:0000256" key="1">
    <source>
        <dbReference type="SAM" id="Coils"/>
    </source>
</evidence>
<keyword evidence="4" id="KW-1185">Reference proteome</keyword>
<dbReference type="PANTHER" id="PTHR34778:SF2">
    <property type="entry name" value="OS02G0580700 PROTEIN"/>
    <property type="match status" value="1"/>
</dbReference>
<protein>
    <submittedName>
        <fullName evidence="3">Uncharacterized protein</fullName>
    </submittedName>
</protein>
<feature type="region of interest" description="Disordered" evidence="2">
    <location>
        <begin position="356"/>
        <end position="389"/>
    </location>
</feature>
<reference evidence="3" key="1">
    <citation type="submission" date="2024-03" db="EMBL/GenBank/DDBJ databases">
        <title>WGS assembly of Saponaria officinalis var. Norfolk2.</title>
        <authorList>
            <person name="Jenkins J."/>
            <person name="Shu S."/>
            <person name="Grimwood J."/>
            <person name="Barry K."/>
            <person name="Goodstein D."/>
            <person name="Schmutz J."/>
            <person name="Leebens-Mack J."/>
            <person name="Osbourn A."/>
        </authorList>
    </citation>
    <scope>NUCLEOTIDE SEQUENCE [LARGE SCALE GENOMIC DNA]</scope>
    <source>
        <strain evidence="3">JIC</strain>
    </source>
</reference>
<dbReference type="Proteomes" id="UP001443914">
    <property type="component" value="Unassembled WGS sequence"/>
</dbReference>
<dbReference type="AlphaFoldDB" id="A0AAW1H7R7"/>